<dbReference type="PANTHER" id="PTHR13696:SF52">
    <property type="entry name" value="PARA FAMILY PROTEIN CT_582"/>
    <property type="match status" value="1"/>
</dbReference>
<name>G8NVC9_GRAMM</name>
<dbReference type="PANTHER" id="PTHR13696">
    <property type="entry name" value="P-LOOP CONTAINING NUCLEOSIDE TRIPHOSPHATE HYDROLASE"/>
    <property type="match status" value="1"/>
</dbReference>
<dbReference type="CDD" id="cd02042">
    <property type="entry name" value="ParAB_family"/>
    <property type="match status" value="1"/>
</dbReference>
<dbReference type="SUPFAM" id="SSF52540">
    <property type="entry name" value="P-loop containing nucleoside triphosphate hydrolases"/>
    <property type="match status" value="1"/>
</dbReference>
<dbReference type="EMBL" id="CP003130">
    <property type="protein sequence ID" value="AEU36510.1"/>
    <property type="molecule type" value="Genomic_DNA"/>
</dbReference>
<gene>
    <name evidence="3" type="ordered locus">AciX8_2187</name>
</gene>
<evidence type="ECO:0000313" key="4">
    <source>
        <dbReference type="Proteomes" id="UP000007113"/>
    </source>
</evidence>
<organism evidence="3 4">
    <name type="scientific">Granulicella mallensis (strain ATCC BAA-1857 / DSM 23137 / MP5ACTX8)</name>
    <dbReference type="NCBI Taxonomy" id="682795"/>
    <lineage>
        <taxon>Bacteria</taxon>
        <taxon>Pseudomonadati</taxon>
        <taxon>Acidobacteriota</taxon>
        <taxon>Terriglobia</taxon>
        <taxon>Terriglobales</taxon>
        <taxon>Acidobacteriaceae</taxon>
        <taxon>Granulicella</taxon>
    </lineage>
</organism>
<proteinExistence type="predicted"/>
<feature type="compositionally biased region" description="Basic and acidic residues" evidence="1">
    <location>
        <begin position="1"/>
        <end position="15"/>
    </location>
</feature>
<dbReference type="Pfam" id="PF01656">
    <property type="entry name" value="CbiA"/>
    <property type="match status" value="1"/>
</dbReference>
<evidence type="ECO:0000259" key="2">
    <source>
        <dbReference type="Pfam" id="PF01656"/>
    </source>
</evidence>
<dbReference type="Gene3D" id="3.40.50.300">
    <property type="entry name" value="P-loop containing nucleotide triphosphate hydrolases"/>
    <property type="match status" value="1"/>
</dbReference>
<dbReference type="OrthoDB" id="115859at2"/>
<keyword evidence="4" id="KW-1185">Reference proteome</keyword>
<dbReference type="InterPro" id="IPR002586">
    <property type="entry name" value="CobQ/CobB/MinD/ParA_Nub-bd_dom"/>
</dbReference>
<evidence type="ECO:0000313" key="3">
    <source>
        <dbReference type="EMBL" id="AEU36510.1"/>
    </source>
</evidence>
<protein>
    <submittedName>
        <fullName evidence="3">Cobyrinic acid ac-diamide synthase</fullName>
    </submittedName>
</protein>
<accession>G8NVC9</accession>
<dbReference type="InterPro" id="IPR050678">
    <property type="entry name" value="DNA_Partitioning_ATPase"/>
</dbReference>
<sequence>MSERNKASPESHDSLEQVEPSSDVTALFSSLQLDQAHYKPFTRRRGQVSTYTEEPEKAVPEREGRIQVGFFSSMGGSGKSTLAASLASMLCRREKRVLLIDTSPWQTLSFHYGATELRPGMRSFFAPEGGESAVHIAVCTQDDAVAPDLTSLISTMSLDCILFDMGGLSGTTLLAHLQRCDIVLVPLLPDASAVRLALAVKFLLDGLNTVPARVMFVLNQMDDSPSSREIHRLLAQSLGGHLFPSVIYRQPEVQQAMVHGIVLPSYAPEAQAVTVCDEIVRWIQLPEPARIKIGQRWSER</sequence>
<dbReference type="STRING" id="682795.AciX8_2187"/>
<evidence type="ECO:0000256" key="1">
    <source>
        <dbReference type="SAM" id="MobiDB-lite"/>
    </source>
</evidence>
<dbReference type="KEGG" id="gma:AciX8_2187"/>
<dbReference type="HOGENOM" id="CLU_926744_0_0_0"/>
<dbReference type="eggNOG" id="COG1192">
    <property type="taxonomic scope" value="Bacteria"/>
</dbReference>
<dbReference type="RefSeq" id="WP_014265388.1">
    <property type="nucleotide sequence ID" value="NC_016631.1"/>
</dbReference>
<reference evidence="3 4" key="1">
    <citation type="submission" date="2011-11" db="EMBL/GenBank/DDBJ databases">
        <title>Complete sequence of Granulicella mallensis MP5ACTX8.</title>
        <authorList>
            <consortium name="US DOE Joint Genome Institute"/>
            <person name="Lucas S."/>
            <person name="Copeland A."/>
            <person name="Lapidus A."/>
            <person name="Cheng J.-F."/>
            <person name="Goodwin L."/>
            <person name="Pitluck S."/>
            <person name="Peters L."/>
            <person name="Lu M."/>
            <person name="Detter J.C."/>
            <person name="Han C."/>
            <person name="Tapia R."/>
            <person name="Land M."/>
            <person name="Hauser L."/>
            <person name="Kyrpides N."/>
            <person name="Ivanova N."/>
            <person name="Mikhailova N."/>
            <person name="Pagani I."/>
            <person name="Rawat S."/>
            <person name="Mannisto M."/>
            <person name="Haggblom M."/>
            <person name="Woyke T."/>
        </authorList>
    </citation>
    <scope>NUCLEOTIDE SEQUENCE [LARGE SCALE GENOMIC DNA]</scope>
    <source>
        <strain evidence="4">ATCC BAA-1857 / DSM 23137 / MP5ACTX8</strain>
    </source>
</reference>
<feature type="region of interest" description="Disordered" evidence="1">
    <location>
        <begin position="1"/>
        <end position="23"/>
    </location>
</feature>
<dbReference type="Proteomes" id="UP000007113">
    <property type="component" value="Chromosome"/>
</dbReference>
<dbReference type="InterPro" id="IPR027417">
    <property type="entry name" value="P-loop_NTPase"/>
</dbReference>
<feature type="domain" description="CobQ/CobB/MinD/ParA nucleotide binding" evidence="2">
    <location>
        <begin position="72"/>
        <end position="260"/>
    </location>
</feature>
<dbReference type="AlphaFoldDB" id="G8NVC9"/>